<keyword evidence="2" id="KW-1185">Reference proteome</keyword>
<dbReference type="Proteomes" id="UP000002038">
    <property type="component" value="Unassembled WGS sequence"/>
</dbReference>
<sequence>MRRERNILYSVQITCTLNDLNSKLTRPLPFSSFSAHKNTICNLSYPASASTLPTMMKWHSGMDAIHGFGGDTTSHPLIILSTRCFMACPCSTPSPNHPGRKRERRGQIKWVVDFVRLYGVINERQNNDESQT</sequence>
<evidence type="ECO:0000313" key="2">
    <source>
        <dbReference type="Proteomes" id="UP000002038"/>
    </source>
</evidence>
<dbReference type="KEGG" id="bgh:BDBG_17718"/>
<organism evidence="1 2">
    <name type="scientific">Blastomyces gilchristii (strain SLH14081)</name>
    <name type="common">Blastomyces dermatitidis</name>
    <dbReference type="NCBI Taxonomy" id="559298"/>
    <lineage>
        <taxon>Eukaryota</taxon>
        <taxon>Fungi</taxon>
        <taxon>Dikarya</taxon>
        <taxon>Ascomycota</taxon>
        <taxon>Pezizomycotina</taxon>
        <taxon>Eurotiomycetes</taxon>
        <taxon>Eurotiomycetidae</taxon>
        <taxon>Onygenales</taxon>
        <taxon>Ajellomycetaceae</taxon>
        <taxon>Blastomyces</taxon>
    </lineage>
</organism>
<dbReference type="GeneID" id="42529324"/>
<dbReference type="RefSeq" id="XP_031580607.1">
    <property type="nucleotide sequence ID" value="XM_031725374.1"/>
</dbReference>
<proteinExistence type="predicted"/>
<dbReference type="AlphaFoldDB" id="A0A179UYJ9"/>
<evidence type="ECO:0000313" key="1">
    <source>
        <dbReference type="EMBL" id="OAT12893.1"/>
    </source>
</evidence>
<name>A0A179UYJ9_BLAGS</name>
<gene>
    <name evidence="1" type="ORF">BDBG_17718</name>
</gene>
<reference evidence="2" key="1">
    <citation type="journal article" date="2015" name="PLoS Genet.">
        <title>The dynamic genome and transcriptome of the human fungal pathogen Blastomyces and close relative Emmonsia.</title>
        <authorList>
            <person name="Munoz J.F."/>
            <person name="Gauthier G.M."/>
            <person name="Desjardins C.A."/>
            <person name="Gallo J.E."/>
            <person name="Holder J."/>
            <person name="Sullivan T.D."/>
            <person name="Marty A.J."/>
            <person name="Carmen J.C."/>
            <person name="Chen Z."/>
            <person name="Ding L."/>
            <person name="Gujja S."/>
            <person name="Magrini V."/>
            <person name="Misas E."/>
            <person name="Mitreva M."/>
            <person name="Priest M."/>
            <person name="Saif S."/>
            <person name="Whiston E.A."/>
            <person name="Young S."/>
            <person name="Zeng Q."/>
            <person name="Goldman W.E."/>
            <person name="Mardis E.R."/>
            <person name="Taylor J.W."/>
            <person name="McEwen J.G."/>
            <person name="Clay O.K."/>
            <person name="Klein B.S."/>
            <person name="Cuomo C.A."/>
        </authorList>
    </citation>
    <scope>NUCLEOTIDE SEQUENCE [LARGE SCALE GENOMIC DNA]</scope>
    <source>
        <strain evidence="2">SLH14081</strain>
    </source>
</reference>
<dbReference type="VEuPathDB" id="FungiDB:BDBG_17718"/>
<protein>
    <submittedName>
        <fullName evidence="1">Uncharacterized protein</fullName>
    </submittedName>
</protein>
<accession>A0A179UYJ9</accession>
<dbReference type="EMBL" id="GG657469">
    <property type="protein sequence ID" value="OAT12893.1"/>
    <property type="molecule type" value="Genomic_DNA"/>
</dbReference>